<dbReference type="Gramene" id="OMERI04G04690.1">
    <property type="protein sequence ID" value="OMERI04G04690.1"/>
    <property type="gene ID" value="OMERI04G04690"/>
</dbReference>
<proteinExistence type="predicted"/>
<accession>A0A0E0DBM3</accession>
<organism evidence="1">
    <name type="scientific">Oryza meridionalis</name>
    <dbReference type="NCBI Taxonomy" id="40149"/>
    <lineage>
        <taxon>Eukaryota</taxon>
        <taxon>Viridiplantae</taxon>
        <taxon>Streptophyta</taxon>
        <taxon>Embryophyta</taxon>
        <taxon>Tracheophyta</taxon>
        <taxon>Spermatophyta</taxon>
        <taxon>Magnoliopsida</taxon>
        <taxon>Liliopsida</taxon>
        <taxon>Poales</taxon>
        <taxon>Poaceae</taxon>
        <taxon>BOP clade</taxon>
        <taxon>Oryzoideae</taxon>
        <taxon>Oryzeae</taxon>
        <taxon>Oryzinae</taxon>
        <taxon>Oryza</taxon>
    </lineage>
</organism>
<reference evidence="1" key="2">
    <citation type="submission" date="2018-05" db="EMBL/GenBank/DDBJ databases">
        <title>OmerRS3 (Oryza meridionalis Reference Sequence Version 3).</title>
        <authorList>
            <person name="Zhang J."/>
            <person name="Kudrna D."/>
            <person name="Lee S."/>
            <person name="Talag J."/>
            <person name="Welchert J."/>
            <person name="Wing R.A."/>
        </authorList>
    </citation>
    <scope>NUCLEOTIDE SEQUENCE [LARGE SCALE GENOMIC DNA]</scope>
    <source>
        <strain evidence="1">cv. OR44</strain>
    </source>
</reference>
<dbReference type="EnsemblPlants" id="OMERI04G04690.1">
    <property type="protein sequence ID" value="OMERI04G04690.1"/>
    <property type="gene ID" value="OMERI04G04690"/>
</dbReference>
<reference evidence="1" key="1">
    <citation type="submission" date="2015-04" db="UniProtKB">
        <authorList>
            <consortium name="EnsemblPlants"/>
        </authorList>
    </citation>
    <scope>IDENTIFICATION</scope>
</reference>
<sequence length="72" mass="8114">MMEQEDGNRSAQAQLAAENSCRQEDGNISAQTQLAAENCCRRNENDFQGYEFISSYTELLTFCHIFADSVVL</sequence>
<evidence type="ECO:0000313" key="2">
    <source>
        <dbReference type="Proteomes" id="UP000008021"/>
    </source>
</evidence>
<protein>
    <submittedName>
        <fullName evidence="1">Uncharacterized protein</fullName>
    </submittedName>
</protein>
<dbReference type="Proteomes" id="UP000008021">
    <property type="component" value="Chromosome 4"/>
</dbReference>
<dbReference type="HOGENOM" id="CLU_2726466_0_0_1"/>
<evidence type="ECO:0000313" key="1">
    <source>
        <dbReference type="EnsemblPlants" id="OMERI04G04690.1"/>
    </source>
</evidence>
<keyword evidence="2" id="KW-1185">Reference proteome</keyword>
<dbReference type="AlphaFoldDB" id="A0A0E0DBM3"/>
<name>A0A0E0DBM3_9ORYZ</name>